<name>A0A9D4IGN7_DREPO</name>
<accession>A0A9D4IGN7</accession>
<dbReference type="EMBL" id="JAIWYP010000009">
    <property type="protein sequence ID" value="KAH3771802.1"/>
    <property type="molecule type" value="Genomic_DNA"/>
</dbReference>
<reference evidence="1" key="1">
    <citation type="journal article" date="2019" name="bioRxiv">
        <title>The Genome of the Zebra Mussel, Dreissena polymorpha: A Resource for Invasive Species Research.</title>
        <authorList>
            <person name="McCartney M.A."/>
            <person name="Auch B."/>
            <person name="Kono T."/>
            <person name="Mallez S."/>
            <person name="Zhang Y."/>
            <person name="Obille A."/>
            <person name="Becker A."/>
            <person name="Abrahante J.E."/>
            <person name="Garbe J."/>
            <person name="Badalamenti J.P."/>
            <person name="Herman A."/>
            <person name="Mangelson H."/>
            <person name="Liachko I."/>
            <person name="Sullivan S."/>
            <person name="Sone E.D."/>
            <person name="Koren S."/>
            <person name="Silverstein K.A.T."/>
            <person name="Beckman K.B."/>
            <person name="Gohl D.M."/>
        </authorList>
    </citation>
    <scope>NUCLEOTIDE SEQUENCE</scope>
    <source>
        <strain evidence="1">Duluth1</strain>
        <tissue evidence="1">Whole animal</tissue>
    </source>
</reference>
<dbReference type="AlphaFoldDB" id="A0A9D4IGN7"/>
<reference evidence="1" key="2">
    <citation type="submission" date="2020-11" db="EMBL/GenBank/DDBJ databases">
        <authorList>
            <person name="McCartney M.A."/>
            <person name="Auch B."/>
            <person name="Kono T."/>
            <person name="Mallez S."/>
            <person name="Becker A."/>
            <person name="Gohl D.M."/>
            <person name="Silverstein K.A.T."/>
            <person name="Koren S."/>
            <person name="Bechman K.B."/>
            <person name="Herman A."/>
            <person name="Abrahante J.E."/>
            <person name="Garbe J."/>
        </authorList>
    </citation>
    <scope>NUCLEOTIDE SEQUENCE</scope>
    <source>
        <strain evidence="1">Duluth1</strain>
        <tissue evidence="1">Whole animal</tissue>
    </source>
</reference>
<comment type="caution">
    <text evidence="1">The sequence shown here is derived from an EMBL/GenBank/DDBJ whole genome shotgun (WGS) entry which is preliminary data.</text>
</comment>
<organism evidence="1 2">
    <name type="scientific">Dreissena polymorpha</name>
    <name type="common">Zebra mussel</name>
    <name type="synonym">Mytilus polymorpha</name>
    <dbReference type="NCBI Taxonomy" id="45954"/>
    <lineage>
        <taxon>Eukaryota</taxon>
        <taxon>Metazoa</taxon>
        <taxon>Spiralia</taxon>
        <taxon>Lophotrochozoa</taxon>
        <taxon>Mollusca</taxon>
        <taxon>Bivalvia</taxon>
        <taxon>Autobranchia</taxon>
        <taxon>Heteroconchia</taxon>
        <taxon>Euheterodonta</taxon>
        <taxon>Imparidentia</taxon>
        <taxon>Neoheterodontei</taxon>
        <taxon>Myida</taxon>
        <taxon>Dreissenoidea</taxon>
        <taxon>Dreissenidae</taxon>
        <taxon>Dreissena</taxon>
    </lineage>
</organism>
<proteinExistence type="predicted"/>
<gene>
    <name evidence="1" type="ORF">DPMN_173131</name>
</gene>
<sequence length="60" mass="7053">MVATPHRHRCRQWRRLRVIPQLWDHLQLQHPKFVSTRATCTSKGTRGEMDASTIASVWTL</sequence>
<evidence type="ECO:0000313" key="2">
    <source>
        <dbReference type="Proteomes" id="UP000828390"/>
    </source>
</evidence>
<evidence type="ECO:0000313" key="1">
    <source>
        <dbReference type="EMBL" id="KAH3771802.1"/>
    </source>
</evidence>
<protein>
    <submittedName>
        <fullName evidence="1">Uncharacterized protein</fullName>
    </submittedName>
</protein>
<dbReference type="Proteomes" id="UP000828390">
    <property type="component" value="Unassembled WGS sequence"/>
</dbReference>
<keyword evidence="2" id="KW-1185">Reference proteome</keyword>